<gene>
    <name evidence="2" type="ORF">DI525_03300</name>
</gene>
<organism evidence="2 3">
    <name type="scientific">Corynebacterium kroppenstedtii</name>
    <dbReference type="NCBI Taxonomy" id="161879"/>
    <lineage>
        <taxon>Bacteria</taxon>
        <taxon>Bacillati</taxon>
        <taxon>Actinomycetota</taxon>
        <taxon>Actinomycetes</taxon>
        <taxon>Mycobacteriales</taxon>
        <taxon>Corynebacteriaceae</taxon>
        <taxon>Corynebacterium</taxon>
    </lineage>
</organism>
<feature type="signal peptide" evidence="1">
    <location>
        <begin position="1"/>
        <end position="31"/>
    </location>
</feature>
<feature type="chain" id="PRO_5038478875" evidence="1">
    <location>
        <begin position="32"/>
        <end position="267"/>
    </location>
</feature>
<reference evidence="2 3" key="1">
    <citation type="submission" date="2017-08" db="EMBL/GenBank/DDBJ databases">
        <title>Infants hospitalized years apart are colonized by the same room-sourced microbial strains.</title>
        <authorList>
            <person name="Brooks B."/>
            <person name="Olm M.R."/>
            <person name="Firek B.A."/>
            <person name="Baker R."/>
            <person name="Thomas B.C."/>
            <person name="Morowitz M.J."/>
            <person name="Banfield J.F."/>
        </authorList>
    </citation>
    <scope>NUCLEOTIDE SEQUENCE [LARGE SCALE GENOMIC DNA]</scope>
    <source>
        <strain evidence="2">S2_003_000_R1_3</strain>
    </source>
</reference>
<dbReference type="Gene3D" id="3.40.50.1820">
    <property type="entry name" value="alpha/beta hydrolase"/>
    <property type="match status" value="1"/>
</dbReference>
<dbReference type="EMBL" id="QFRA01000005">
    <property type="protein sequence ID" value="PZR05687.1"/>
    <property type="molecule type" value="Genomic_DNA"/>
</dbReference>
<proteinExistence type="predicted"/>
<evidence type="ECO:0000313" key="2">
    <source>
        <dbReference type="EMBL" id="PZR05687.1"/>
    </source>
</evidence>
<accession>A0A2W5SVI8</accession>
<sequence length="267" mass="27677">MLPKTMKTAVAAAGISCAGVCGVVVAPAAYAGDAVGALPASNDVHGEGSRPIVFILPGQSVGTLPYGKMKSNLEVGGFDARVLDLKGTDVVTDAHLIADEVHRVREENSDAEISLVGHSAGGISAREYLKHQGGTEDIARYIAIGSPQYGSPGACVQGGTAKDLCPGSDYMKRLNSGDDTPGPTEYYAIRGEHEWADGRLDGGQCRMKPVASPSPLINGGFHHSIEPLQSEVSATVLAALNGTCSGEFVDEPIDSIQAKDTIFQDGL</sequence>
<dbReference type="InterPro" id="IPR029058">
    <property type="entry name" value="AB_hydrolase_fold"/>
</dbReference>
<dbReference type="Proteomes" id="UP000249432">
    <property type="component" value="Unassembled WGS sequence"/>
</dbReference>
<protein>
    <submittedName>
        <fullName evidence="2">Lipase</fullName>
    </submittedName>
</protein>
<comment type="caution">
    <text evidence="2">The sequence shown here is derived from an EMBL/GenBank/DDBJ whole genome shotgun (WGS) entry which is preliminary data.</text>
</comment>
<evidence type="ECO:0000313" key="3">
    <source>
        <dbReference type="Proteomes" id="UP000249432"/>
    </source>
</evidence>
<name>A0A2W5SVI8_9CORY</name>
<keyword evidence="1" id="KW-0732">Signal</keyword>
<evidence type="ECO:0000256" key="1">
    <source>
        <dbReference type="SAM" id="SignalP"/>
    </source>
</evidence>
<dbReference type="AlphaFoldDB" id="A0A2W5SVI8"/>
<dbReference type="SUPFAM" id="SSF53474">
    <property type="entry name" value="alpha/beta-Hydrolases"/>
    <property type="match status" value="1"/>
</dbReference>